<dbReference type="PANTHER" id="PTHR31286:SF178">
    <property type="entry name" value="DUF4283 DOMAIN-CONTAINING PROTEIN"/>
    <property type="match status" value="1"/>
</dbReference>
<sequence length="354" mass="39438">MAADELGSMLNRIRIAENEDGILPLHTVWKQEDATVDKLRFQASLTPEQYDFSTNPFWVRIFDVPMGLHSEEIGFLIGSSLGRVLEVDEGFKKAVRVRLELNVVNPLRHFKISQITNTESRKLQIKYERLPEFCSVCGCLGHVENDCDIAHRIKDAGGKIIRRFGPWLKAELENSWCPDDFDALDEAFCKNTQFAKGYKGISDTEHSENGENQSLNTMPLCGGQVEGGNTIYVHVEGGNNENGTKEVVFGVEAHQTRVGLPSIAEVQLVEVPLSQQFEDMMTHKGKGKTAKANKGSWKRLDHTVASTLHAENNTQNKRRSCLTPMEEERALKVLVDNTGVALARLAKGHDPPAG</sequence>
<gene>
    <name evidence="2" type="ORF">SLEP1_g10293</name>
</gene>
<dbReference type="EMBL" id="BPVZ01000011">
    <property type="protein sequence ID" value="GKU97113.1"/>
    <property type="molecule type" value="Genomic_DNA"/>
</dbReference>
<evidence type="ECO:0000313" key="3">
    <source>
        <dbReference type="Proteomes" id="UP001054252"/>
    </source>
</evidence>
<name>A0AAV5I7N7_9ROSI</name>
<evidence type="ECO:0000259" key="1">
    <source>
        <dbReference type="Pfam" id="PF14392"/>
    </source>
</evidence>
<accession>A0AAV5I7N7</accession>
<dbReference type="Proteomes" id="UP001054252">
    <property type="component" value="Unassembled WGS sequence"/>
</dbReference>
<keyword evidence="3" id="KW-1185">Reference proteome</keyword>
<dbReference type="AlphaFoldDB" id="A0AAV5I7N7"/>
<protein>
    <recommendedName>
        <fullName evidence="1">Zinc knuckle CX2CX4HX4C domain-containing protein</fullName>
    </recommendedName>
</protein>
<reference evidence="2 3" key="1">
    <citation type="journal article" date="2021" name="Commun. Biol.">
        <title>The genome of Shorea leprosula (Dipterocarpaceae) highlights the ecological relevance of drought in aseasonal tropical rainforests.</title>
        <authorList>
            <person name="Ng K.K.S."/>
            <person name="Kobayashi M.J."/>
            <person name="Fawcett J.A."/>
            <person name="Hatakeyama M."/>
            <person name="Paape T."/>
            <person name="Ng C.H."/>
            <person name="Ang C.C."/>
            <person name="Tnah L.H."/>
            <person name="Lee C.T."/>
            <person name="Nishiyama T."/>
            <person name="Sese J."/>
            <person name="O'Brien M.J."/>
            <person name="Copetti D."/>
            <person name="Mohd Noor M.I."/>
            <person name="Ong R.C."/>
            <person name="Putra M."/>
            <person name="Sireger I.Z."/>
            <person name="Indrioko S."/>
            <person name="Kosugi Y."/>
            <person name="Izuno A."/>
            <person name="Isagi Y."/>
            <person name="Lee S.L."/>
            <person name="Shimizu K.K."/>
        </authorList>
    </citation>
    <scope>NUCLEOTIDE SEQUENCE [LARGE SCALE GENOMIC DNA]</scope>
    <source>
        <strain evidence="2">214</strain>
    </source>
</reference>
<dbReference type="PANTHER" id="PTHR31286">
    <property type="entry name" value="GLYCINE-RICH CELL WALL STRUCTURAL PROTEIN 1.8-LIKE"/>
    <property type="match status" value="1"/>
</dbReference>
<evidence type="ECO:0000313" key="2">
    <source>
        <dbReference type="EMBL" id="GKU97113.1"/>
    </source>
</evidence>
<comment type="caution">
    <text evidence="2">The sequence shown here is derived from an EMBL/GenBank/DDBJ whole genome shotgun (WGS) entry which is preliminary data.</text>
</comment>
<organism evidence="2 3">
    <name type="scientific">Rubroshorea leprosula</name>
    <dbReference type="NCBI Taxonomy" id="152421"/>
    <lineage>
        <taxon>Eukaryota</taxon>
        <taxon>Viridiplantae</taxon>
        <taxon>Streptophyta</taxon>
        <taxon>Embryophyta</taxon>
        <taxon>Tracheophyta</taxon>
        <taxon>Spermatophyta</taxon>
        <taxon>Magnoliopsida</taxon>
        <taxon>eudicotyledons</taxon>
        <taxon>Gunneridae</taxon>
        <taxon>Pentapetalae</taxon>
        <taxon>rosids</taxon>
        <taxon>malvids</taxon>
        <taxon>Malvales</taxon>
        <taxon>Dipterocarpaceae</taxon>
        <taxon>Rubroshorea</taxon>
    </lineage>
</organism>
<feature type="domain" description="Zinc knuckle CX2CX4HX4C" evidence="1">
    <location>
        <begin position="103"/>
        <end position="148"/>
    </location>
</feature>
<dbReference type="InterPro" id="IPR025836">
    <property type="entry name" value="Zn_knuckle_CX2CX4HX4C"/>
</dbReference>
<dbReference type="Pfam" id="PF14392">
    <property type="entry name" value="zf-CCHC_4"/>
    <property type="match status" value="1"/>
</dbReference>
<proteinExistence type="predicted"/>
<dbReference type="InterPro" id="IPR040256">
    <property type="entry name" value="At4g02000-like"/>
</dbReference>